<dbReference type="InterPro" id="IPR001387">
    <property type="entry name" value="Cro/C1-type_HTH"/>
</dbReference>
<feature type="domain" description="HTH cro/C1-type" evidence="3">
    <location>
        <begin position="7"/>
        <end position="61"/>
    </location>
</feature>
<feature type="transmembrane region" description="Helical" evidence="2">
    <location>
        <begin position="152"/>
        <end position="172"/>
    </location>
</feature>
<keyword evidence="2" id="KW-1133">Transmembrane helix</keyword>
<evidence type="ECO:0000313" key="6">
    <source>
        <dbReference type="EMBL" id="OPF86141.1"/>
    </source>
</evidence>
<dbReference type="CDD" id="cd00093">
    <property type="entry name" value="HTH_XRE"/>
    <property type="match status" value="1"/>
</dbReference>
<reference evidence="4 7" key="1">
    <citation type="submission" date="2017-02" db="EMBL/GenBank/DDBJ databases">
        <title>Vagococcus cremeus sp. nov., isolated from the small intestine of a marten, Martes flavigula.</title>
        <authorList>
            <person name="Tak E.J."/>
            <person name="Bae J.-W."/>
        </authorList>
    </citation>
    <scope>NUCLEOTIDE SEQUENCE [LARGE SCALE GENOMIC DNA]</scope>
    <source>
        <strain evidence="4 7">D7T301</strain>
    </source>
</reference>
<dbReference type="InterPro" id="IPR010982">
    <property type="entry name" value="Lambda_DNA-bd_dom_sf"/>
</dbReference>
<feature type="transmembrane region" description="Helical" evidence="2">
    <location>
        <begin position="111"/>
        <end position="131"/>
    </location>
</feature>
<accession>A0A1V4DEG8</accession>
<evidence type="ECO:0000313" key="5">
    <source>
        <dbReference type="EMBL" id="OPF86130.1"/>
    </source>
</evidence>
<dbReference type="Pfam" id="PF01381">
    <property type="entry name" value="HTH_3"/>
    <property type="match status" value="1"/>
</dbReference>
<organism evidence="4 7">
    <name type="scientific">Vagococcus martis</name>
    <dbReference type="NCBI Taxonomy" id="1768210"/>
    <lineage>
        <taxon>Bacteria</taxon>
        <taxon>Bacillati</taxon>
        <taxon>Bacillota</taxon>
        <taxon>Bacilli</taxon>
        <taxon>Lactobacillales</taxon>
        <taxon>Enterococcaceae</taxon>
        <taxon>Vagococcus</taxon>
    </lineage>
</organism>
<dbReference type="PANTHER" id="PTHR46558">
    <property type="entry name" value="TRACRIPTIONAL REGULATORY PROTEIN-RELATED-RELATED"/>
    <property type="match status" value="1"/>
</dbReference>
<dbReference type="SMART" id="SM00530">
    <property type="entry name" value="HTH_XRE"/>
    <property type="match status" value="1"/>
</dbReference>
<comment type="caution">
    <text evidence="4">The sequence shown here is derived from an EMBL/GenBank/DDBJ whole genome shotgun (WGS) entry which is preliminary data.</text>
</comment>
<evidence type="ECO:0000313" key="4">
    <source>
        <dbReference type="EMBL" id="OPF86115.1"/>
    </source>
</evidence>
<dbReference type="EMBL" id="MVAB01000002">
    <property type="protein sequence ID" value="OPF86141.1"/>
    <property type="molecule type" value="Genomic_DNA"/>
</dbReference>
<evidence type="ECO:0000313" key="7">
    <source>
        <dbReference type="Proteomes" id="UP000189970"/>
    </source>
</evidence>
<keyword evidence="7" id="KW-1185">Reference proteome</keyword>
<dbReference type="RefSeq" id="WP_079348678.1">
    <property type="nucleotide sequence ID" value="NZ_MVAB01000002.1"/>
</dbReference>
<keyword evidence="2" id="KW-0812">Transmembrane</keyword>
<keyword evidence="1" id="KW-0238">DNA-binding</keyword>
<feature type="transmembrane region" description="Helical" evidence="2">
    <location>
        <begin position="84"/>
        <end position="105"/>
    </location>
</feature>
<dbReference type="AlphaFoldDB" id="A0A1V4DEG8"/>
<dbReference type="EMBL" id="MVAB01000002">
    <property type="protein sequence ID" value="OPF86130.1"/>
    <property type="molecule type" value="Genomic_DNA"/>
</dbReference>
<dbReference type="Gene3D" id="1.10.260.40">
    <property type="entry name" value="lambda repressor-like DNA-binding domains"/>
    <property type="match status" value="1"/>
</dbReference>
<dbReference type="SUPFAM" id="SSF47413">
    <property type="entry name" value="lambda repressor-like DNA-binding domains"/>
    <property type="match status" value="1"/>
</dbReference>
<dbReference type="EMBL" id="MVAB01000002">
    <property type="protein sequence ID" value="OPF86115.1"/>
    <property type="molecule type" value="Genomic_DNA"/>
</dbReference>
<evidence type="ECO:0000259" key="3">
    <source>
        <dbReference type="PROSITE" id="PS50943"/>
    </source>
</evidence>
<gene>
    <name evidence="4" type="ORF">BW731_12105</name>
    <name evidence="5" type="ORF">BW731_12180</name>
    <name evidence="6" type="ORF">BW731_12250</name>
</gene>
<dbReference type="PROSITE" id="PS50943">
    <property type="entry name" value="HTH_CROC1"/>
    <property type="match status" value="1"/>
</dbReference>
<protein>
    <recommendedName>
        <fullName evidence="3">HTH cro/C1-type domain-containing protein</fullName>
    </recommendedName>
</protein>
<dbReference type="Proteomes" id="UP000189970">
    <property type="component" value="Unassembled WGS sequence"/>
</dbReference>
<name>A0A1V4DEG8_9ENTE</name>
<sequence length="173" mass="19896">MTIGQVLKEKRKEYQLTQEQLAEKIYVTNRTVSNWETGKTTPDIDSLIRLSALFDLSLDNLLLEGSDIVENIKKIEAAKIAKKYFTFSWLTNIVFVLILGTQKLYGDLSTVAFVLLTLGIILNSFTMFYFAKEVKVTNENKSPYQILKTENKWLLIPVILILVLVLWLTLFAR</sequence>
<evidence type="ECO:0000256" key="1">
    <source>
        <dbReference type="ARBA" id="ARBA00023125"/>
    </source>
</evidence>
<dbReference type="GO" id="GO:0003677">
    <property type="term" value="F:DNA binding"/>
    <property type="evidence" value="ECO:0007669"/>
    <property type="project" value="UniProtKB-KW"/>
</dbReference>
<evidence type="ECO:0000256" key="2">
    <source>
        <dbReference type="SAM" id="Phobius"/>
    </source>
</evidence>
<proteinExistence type="predicted"/>
<keyword evidence="2" id="KW-0472">Membrane</keyword>
<dbReference type="PANTHER" id="PTHR46558:SF4">
    <property type="entry name" value="DNA-BIDING PHAGE PROTEIN"/>
    <property type="match status" value="1"/>
</dbReference>